<feature type="chain" id="PRO_5026150202" description="Secreted protein" evidence="2">
    <location>
        <begin position="27"/>
        <end position="768"/>
    </location>
</feature>
<reference evidence="3 4" key="1">
    <citation type="submission" date="2019-11" db="EMBL/GenBank/DDBJ databases">
        <authorList>
            <person name="Yuan L."/>
        </authorList>
    </citation>
    <scope>NUCLEOTIDE SEQUENCE [LARGE SCALE GENOMIC DNA]</scope>
    <source>
        <strain evidence="3 4">TRM43335</strain>
    </source>
</reference>
<proteinExistence type="predicted"/>
<feature type="compositionally biased region" description="Basic and acidic residues" evidence="1">
    <location>
        <begin position="693"/>
        <end position="708"/>
    </location>
</feature>
<dbReference type="RefSeq" id="WP_155072378.1">
    <property type="nucleotide sequence ID" value="NZ_WIXO01000001.1"/>
</dbReference>
<dbReference type="EMBL" id="WIXO01000001">
    <property type="protein sequence ID" value="MTE21683.1"/>
    <property type="molecule type" value="Genomic_DNA"/>
</dbReference>
<feature type="region of interest" description="Disordered" evidence="1">
    <location>
        <begin position="679"/>
        <end position="708"/>
    </location>
</feature>
<organism evidence="3 4">
    <name type="scientific">Streptomyces taklimakanensis</name>
    <dbReference type="NCBI Taxonomy" id="2569853"/>
    <lineage>
        <taxon>Bacteria</taxon>
        <taxon>Bacillati</taxon>
        <taxon>Actinomycetota</taxon>
        <taxon>Actinomycetes</taxon>
        <taxon>Kitasatosporales</taxon>
        <taxon>Streptomycetaceae</taxon>
        <taxon>Streptomyces</taxon>
    </lineage>
</organism>
<name>A0A6G2BHZ4_9ACTN</name>
<dbReference type="OrthoDB" id="53191at2"/>
<dbReference type="AlphaFoldDB" id="A0A6G2BHZ4"/>
<evidence type="ECO:0008006" key="5">
    <source>
        <dbReference type="Google" id="ProtNLM"/>
    </source>
</evidence>
<gene>
    <name evidence="3" type="ORF">F0L17_21730</name>
</gene>
<keyword evidence="4" id="KW-1185">Reference proteome</keyword>
<accession>A0A6G2BHZ4</accession>
<feature type="region of interest" description="Disordered" evidence="1">
    <location>
        <begin position="738"/>
        <end position="768"/>
    </location>
</feature>
<comment type="caution">
    <text evidence="3">The sequence shown here is derived from an EMBL/GenBank/DDBJ whole genome shotgun (WGS) entry which is preliminary data.</text>
</comment>
<evidence type="ECO:0000256" key="1">
    <source>
        <dbReference type="SAM" id="MobiDB-lite"/>
    </source>
</evidence>
<sequence>MRHVIRTAAAGLAAALTAVLVPVAQAGAEEPPAPRVDLRVLVVDDGGPAVDAIGSALDDAGTPYTTVDLTDAGRPTVDADFLGDTVDGRPRARYQGVVLPGENPFGADSPETAALAAYEREFGVRQVDAYTYANPAVGLNWARDPGYAGPLDGRTARVTAAGKAGPFGYLEGGVPFEDNDPRIDESYGYLAVPLADPPEGAVFTPYVEMTVPGTEAKGSLVGEYVHDGRSELVVTFAYNRYQTQYRLLARGIVAWLTGGVHLGVDRNHFAVHVDDVLAADDRWNTELNCTPGDVDCGEAGEGVESDPIRMTAADAEYAARWSADRGLTLDLAFNGGGSVAHRAENGGADPLADRLLADRDDHRWINHTYDHPFLGCVQDTTVVPWRCATDEDGNTVWTSREFIAAQIEDNLVWATAHHLEVDPSELVTGEHSGLVTLPQQPVDNPDLAPALADNGVAWLASDSSRESRQRAVGPALTVPRHPMNIFYNAGRTVEQVDEYNWIYTRASDGGSGICETAPNTTCLDAPLDVPAGYESHIVPLEARIALRHVLSNDPRPHFVHQSNLAEDRIAYPALNRILDDYDDLFADNAPLVNLPMRDIGEEMARRTAWRGALDGGNVTAHRTGDTVTVVAPAGVDVPVTVPEGTTRRVDGTGRSVGEAYAGLRTGWVDADAGEQRVTFDLGGAPTPPPNPEGPKEPEGPEGPVDRCLPELPRFPELVDLLDLLEELCGRLTAEAERFTTPDGKPRTPVGVLEPVPYGPGDTTVRTGG</sequence>
<evidence type="ECO:0000256" key="2">
    <source>
        <dbReference type="SAM" id="SignalP"/>
    </source>
</evidence>
<dbReference type="Proteomes" id="UP000473014">
    <property type="component" value="Unassembled WGS sequence"/>
</dbReference>
<protein>
    <recommendedName>
        <fullName evidence="5">Secreted protein</fullName>
    </recommendedName>
</protein>
<keyword evidence="2" id="KW-0732">Signal</keyword>
<evidence type="ECO:0000313" key="3">
    <source>
        <dbReference type="EMBL" id="MTE21683.1"/>
    </source>
</evidence>
<feature type="signal peptide" evidence="2">
    <location>
        <begin position="1"/>
        <end position="26"/>
    </location>
</feature>
<evidence type="ECO:0000313" key="4">
    <source>
        <dbReference type="Proteomes" id="UP000473014"/>
    </source>
</evidence>